<evidence type="ECO:0000259" key="2">
    <source>
        <dbReference type="PROSITE" id="PS50093"/>
    </source>
</evidence>
<dbReference type="InterPro" id="IPR000601">
    <property type="entry name" value="PKD_dom"/>
</dbReference>
<dbReference type="AlphaFoldDB" id="A0A919MN85"/>
<proteinExistence type="predicted"/>
<dbReference type="Proteomes" id="UP000636960">
    <property type="component" value="Unassembled WGS sequence"/>
</dbReference>
<dbReference type="InterPro" id="IPR022409">
    <property type="entry name" value="PKD/Chitinase_dom"/>
</dbReference>
<dbReference type="PROSITE" id="PS50093">
    <property type="entry name" value="PKD"/>
    <property type="match status" value="1"/>
</dbReference>
<feature type="domain" description="PKD" evidence="2">
    <location>
        <begin position="424"/>
        <end position="512"/>
    </location>
</feature>
<accession>A0A919MN85</accession>
<dbReference type="InterPro" id="IPR035986">
    <property type="entry name" value="PKD_dom_sf"/>
</dbReference>
<feature type="signal peptide" evidence="1">
    <location>
        <begin position="1"/>
        <end position="21"/>
    </location>
</feature>
<keyword evidence="1" id="KW-0732">Signal</keyword>
<name>A0A919MN85_9ACTN</name>
<dbReference type="SUPFAM" id="SSF49299">
    <property type="entry name" value="PKD domain"/>
    <property type="match status" value="1"/>
</dbReference>
<keyword evidence="4" id="KW-1185">Reference proteome</keyword>
<organism evidence="3 4">
    <name type="scientific">Paractinoplanes rishiriensis</name>
    <dbReference type="NCBI Taxonomy" id="1050105"/>
    <lineage>
        <taxon>Bacteria</taxon>
        <taxon>Bacillati</taxon>
        <taxon>Actinomycetota</taxon>
        <taxon>Actinomycetes</taxon>
        <taxon>Micromonosporales</taxon>
        <taxon>Micromonosporaceae</taxon>
        <taxon>Paractinoplanes</taxon>
    </lineage>
</organism>
<protein>
    <recommendedName>
        <fullName evidence="2">PKD domain-containing protein</fullName>
    </recommendedName>
</protein>
<gene>
    <name evidence="3" type="ORF">Ari01nite_12210</name>
</gene>
<reference evidence="3" key="1">
    <citation type="submission" date="2021-01" db="EMBL/GenBank/DDBJ databases">
        <title>Whole genome shotgun sequence of Actinoplanes rishiriensis NBRC 108556.</title>
        <authorList>
            <person name="Komaki H."/>
            <person name="Tamura T."/>
        </authorList>
    </citation>
    <scope>NUCLEOTIDE SEQUENCE</scope>
    <source>
        <strain evidence="3">NBRC 108556</strain>
    </source>
</reference>
<dbReference type="SMART" id="SM00089">
    <property type="entry name" value="PKD"/>
    <property type="match status" value="1"/>
</dbReference>
<dbReference type="GO" id="GO:0005975">
    <property type="term" value="P:carbohydrate metabolic process"/>
    <property type="evidence" value="ECO:0007669"/>
    <property type="project" value="UniProtKB-ARBA"/>
</dbReference>
<dbReference type="Gene3D" id="2.60.40.10">
    <property type="entry name" value="Immunoglobulins"/>
    <property type="match status" value="2"/>
</dbReference>
<dbReference type="Pfam" id="PF22352">
    <property type="entry name" value="K319L-like_PKD"/>
    <property type="match status" value="1"/>
</dbReference>
<evidence type="ECO:0000256" key="1">
    <source>
        <dbReference type="SAM" id="SignalP"/>
    </source>
</evidence>
<feature type="chain" id="PRO_5039501751" description="PKD domain-containing protein" evidence="1">
    <location>
        <begin position="22"/>
        <end position="700"/>
    </location>
</feature>
<dbReference type="InterPro" id="IPR013783">
    <property type="entry name" value="Ig-like_fold"/>
</dbReference>
<sequence length="700" mass="71830">MAFGLGVAFAIAGPLAGVAIAVPVTPATPRTGRLVEVGPIAENGFPAWYRDSNGLRLEACVTVEDPLCPAAADELPDPDAPVSWPDNFPGEFFYQLAGAELTMTNGVDAGIGLDLEGAFAGEVAAEGDQIVFGRVRIRFDANQGERYRITHPYGIDDIVADDRGVNMTEDIGIAAGNFGLAMNSRVGPFLRWDPAVAPAAPAGYTGDPGVEHRIVGSPYGTNFIRIERLNPTTGAVLAQMGFTDLFSVQGRLAVNSGVDLSQATYSLNPDGTGSLDVFATSEAGQSIDVVGNTTLGYRSTRLRSSGARYYGRFPITGPMPNGTMIEVVNTGDNPVARKTRSATDMVWVEEVRYDSDARTLLVRARSSDRLTNPALTVTGFGALTSTAFTGVTAPPPTVTVTSAKGGSTTVPLVGAGGTFAPAAPVAVAASPDAGPIVGQTVRLDGSGSTGEIDTFTWTQTGGPAVTLTNANQANATFVPSVTGTYTFRLAVSGPGGAATPVTVSVTVVGAALPGANAGPDQSAIRGRVVNLNGSATTGAETYSWRQVSGPLVSITGATTSRPSFTFPVHALPAAPGPNAGFVYNNEAVTLELTTTNPAGTTTDRVVITPQPDAFAGMAVRYRTGNNEWRISGNTTLVAGQRVTAVVGNALTGRVIGTANTDAAGAFSIRVTGPQPAGATTISLISTTGARTLAFPVNVTN</sequence>
<dbReference type="EMBL" id="BOMV01000007">
    <property type="protein sequence ID" value="GIE93756.1"/>
    <property type="molecule type" value="Genomic_DNA"/>
</dbReference>
<evidence type="ECO:0000313" key="4">
    <source>
        <dbReference type="Proteomes" id="UP000636960"/>
    </source>
</evidence>
<comment type="caution">
    <text evidence="3">The sequence shown here is derived from an EMBL/GenBank/DDBJ whole genome shotgun (WGS) entry which is preliminary data.</text>
</comment>
<evidence type="ECO:0000313" key="3">
    <source>
        <dbReference type="EMBL" id="GIE93756.1"/>
    </source>
</evidence>